<evidence type="ECO:0000313" key="5">
    <source>
        <dbReference type="Proteomes" id="UP000675781"/>
    </source>
</evidence>
<keyword evidence="5" id="KW-1185">Reference proteome</keyword>
<evidence type="ECO:0000259" key="3">
    <source>
        <dbReference type="Pfam" id="PF13559"/>
    </source>
</evidence>
<proteinExistence type="predicted"/>
<evidence type="ECO:0000313" key="4">
    <source>
        <dbReference type="EMBL" id="MBR7835463.1"/>
    </source>
</evidence>
<evidence type="ECO:0000256" key="2">
    <source>
        <dbReference type="SAM" id="Phobius"/>
    </source>
</evidence>
<feature type="region of interest" description="Disordered" evidence="1">
    <location>
        <begin position="326"/>
        <end position="345"/>
    </location>
</feature>
<feature type="domain" description="Protein-glutamine gamma-glutamyltransferase-like C-terminal" evidence="3">
    <location>
        <begin position="229"/>
        <end position="298"/>
    </location>
</feature>
<accession>A0A941EQT6</accession>
<evidence type="ECO:0000256" key="1">
    <source>
        <dbReference type="SAM" id="MobiDB-lite"/>
    </source>
</evidence>
<keyword evidence="2" id="KW-0812">Transmembrane</keyword>
<feature type="transmembrane region" description="Helical" evidence="2">
    <location>
        <begin position="159"/>
        <end position="180"/>
    </location>
</feature>
<feature type="transmembrane region" description="Helical" evidence="2">
    <location>
        <begin position="92"/>
        <end position="110"/>
    </location>
</feature>
<reference evidence="4" key="1">
    <citation type="submission" date="2021-04" db="EMBL/GenBank/DDBJ databases">
        <title>Genome based classification of Actinospica acidithermotolerans sp. nov., an actinobacterium isolated from an Indonesian hot spring.</title>
        <authorList>
            <person name="Kusuma A.B."/>
            <person name="Putra K.E."/>
            <person name="Nafisah S."/>
            <person name="Loh J."/>
            <person name="Nouioui I."/>
            <person name="Goodfellow M."/>
        </authorList>
    </citation>
    <scope>NUCLEOTIDE SEQUENCE</scope>
    <source>
        <strain evidence="4">CSCA 57</strain>
    </source>
</reference>
<dbReference type="Proteomes" id="UP000675781">
    <property type="component" value="Unassembled WGS sequence"/>
</dbReference>
<dbReference type="RefSeq" id="WP_212529956.1">
    <property type="nucleotide sequence ID" value="NZ_JAGSOG010000096.1"/>
</dbReference>
<sequence>MEKGIAGRDDRIRAAARPLLAVGLTLLLAVGAVSLASAKGSTIHANGTLSHLWLLFAFLSFAGAASAAYQLLIRRFGSERSSEAAQRFNRALIAVAAIMAVVLPAAFYLARPTAGGGNGAESCAGCVDPLPSGARPIVETAVPDYRTPRPPKGFHLGPLLMIVGITVGVLIIAIVLYFVVRMLRMQHPQPIQGYALPSQEMVDDADLERAMLAGRDALEGEARAAIIACYAAMEQSLEAAGVPLLSSDSPADLLARAAAGGLIEGGAPARLAELFREARFSTHPMNDARLTEARAALDEILAQVTARQAAAAARLAEAAAQAAAEKAEKAAASAAAPGGGRTGKR</sequence>
<dbReference type="InterPro" id="IPR025403">
    <property type="entry name" value="TgpA-like_C"/>
</dbReference>
<gene>
    <name evidence="4" type="ORF">KDL01_19465</name>
</gene>
<keyword evidence="2" id="KW-0472">Membrane</keyword>
<organism evidence="4 5">
    <name type="scientific">Actinospica durhamensis</name>
    <dbReference type="NCBI Taxonomy" id="1508375"/>
    <lineage>
        <taxon>Bacteria</taxon>
        <taxon>Bacillati</taxon>
        <taxon>Actinomycetota</taxon>
        <taxon>Actinomycetes</taxon>
        <taxon>Catenulisporales</taxon>
        <taxon>Actinospicaceae</taxon>
        <taxon>Actinospica</taxon>
    </lineage>
</organism>
<dbReference type="EMBL" id="JAGSOG010000096">
    <property type="protein sequence ID" value="MBR7835463.1"/>
    <property type="molecule type" value="Genomic_DNA"/>
</dbReference>
<keyword evidence="2" id="KW-1133">Transmembrane helix</keyword>
<protein>
    <submittedName>
        <fullName evidence="4">DUF4129 domain-containing protein</fullName>
    </submittedName>
</protein>
<feature type="compositionally biased region" description="Low complexity" evidence="1">
    <location>
        <begin position="326"/>
        <end position="336"/>
    </location>
</feature>
<dbReference type="Pfam" id="PF13559">
    <property type="entry name" value="DUF4129"/>
    <property type="match status" value="1"/>
</dbReference>
<feature type="transmembrane region" description="Helical" evidence="2">
    <location>
        <begin position="54"/>
        <end position="72"/>
    </location>
</feature>
<comment type="caution">
    <text evidence="4">The sequence shown here is derived from an EMBL/GenBank/DDBJ whole genome shotgun (WGS) entry which is preliminary data.</text>
</comment>
<dbReference type="AlphaFoldDB" id="A0A941EQT6"/>
<name>A0A941EQT6_9ACTN</name>